<organism evidence="2 3">
    <name type="scientific">Terribacillus aidingensis</name>
    <dbReference type="NCBI Taxonomy" id="586416"/>
    <lineage>
        <taxon>Bacteria</taxon>
        <taxon>Bacillati</taxon>
        <taxon>Bacillota</taxon>
        <taxon>Bacilli</taxon>
        <taxon>Bacillales</taxon>
        <taxon>Bacillaceae</taxon>
        <taxon>Terribacillus</taxon>
    </lineage>
</organism>
<dbReference type="OrthoDB" id="2889331at2"/>
<reference evidence="3" key="1">
    <citation type="submission" date="2017-09" db="EMBL/GenBank/DDBJ databases">
        <authorList>
            <person name="Varghese N."/>
            <person name="Submissions S."/>
        </authorList>
    </citation>
    <scope>NUCLEOTIDE SEQUENCE [LARGE SCALE GENOMIC DNA]</scope>
    <source>
        <strain evidence="3">CGMCC 1.8913</strain>
    </source>
</reference>
<evidence type="ECO:0000313" key="3">
    <source>
        <dbReference type="Proteomes" id="UP000219356"/>
    </source>
</evidence>
<evidence type="ECO:0000256" key="1">
    <source>
        <dbReference type="SAM" id="Phobius"/>
    </source>
</evidence>
<keyword evidence="1" id="KW-0472">Membrane</keyword>
<dbReference type="Proteomes" id="UP000219356">
    <property type="component" value="Unassembled WGS sequence"/>
</dbReference>
<dbReference type="AlphaFoldDB" id="A0A285N6I6"/>
<keyword evidence="1" id="KW-0812">Transmembrane</keyword>
<dbReference type="RefSeq" id="WP_097039500.1">
    <property type="nucleotide sequence ID" value="NZ_OBEK01000001.1"/>
</dbReference>
<dbReference type="EMBL" id="OBEK01000001">
    <property type="protein sequence ID" value="SNZ05039.1"/>
    <property type="molecule type" value="Genomic_DNA"/>
</dbReference>
<proteinExistence type="predicted"/>
<sequence>MYIEKTLYKKAIRFGLLFYSIFAGVSGTITFAAFLLWVVPKEEIQDALLPIATLAIPLYVTCIISLLIRAKFFRKEDI</sequence>
<name>A0A285N6I6_9BACI</name>
<keyword evidence="1" id="KW-1133">Transmembrane helix</keyword>
<accession>A0A285N6I6</accession>
<evidence type="ECO:0000313" key="2">
    <source>
        <dbReference type="EMBL" id="SNZ05039.1"/>
    </source>
</evidence>
<feature type="transmembrane region" description="Helical" evidence="1">
    <location>
        <begin position="12"/>
        <end position="35"/>
    </location>
</feature>
<protein>
    <submittedName>
        <fullName evidence="2">Uncharacterized protein</fullName>
    </submittedName>
</protein>
<feature type="transmembrane region" description="Helical" evidence="1">
    <location>
        <begin position="47"/>
        <end position="68"/>
    </location>
</feature>
<gene>
    <name evidence="2" type="ORF">SAMN05421503_0844</name>
</gene>
<keyword evidence="3" id="KW-1185">Reference proteome</keyword>